<reference evidence="1" key="1">
    <citation type="submission" date="2016-03" db="EMBL/GenBank/DDBJ databases">
        <authorList>
            <person name="Ploux O."/>
        </authorList>
    </citation>
    <scope>NUCLEOTIDE SEQUENCE</scope>
    <source>
        <strain evidence="1">UC10</strain>
    </source>
</reference>
<sequence>MLCFSISDCFSAPTITPSKFDHSLDQKMALYYLYKNKELWMARCTGWHSGDESNPW</sequence>
<gene>
    <name evidence="1" type="ORF">MHPYR_100080</name>
</gene>
<organism evidence="1">
    <name type="scientific">uncultured Mycobacterium sp</name>
    <dbReference type="NCBI Taxonomy" id="171292"/>
    <lineage>
        <taxon>Bacteria</taxon>
        <taxon>Bacillati</taxon>
        <taxon>Actinomycetota</taxon>
        <taxon>Actinomycetes</taxon>
        <taxon>Mycobacteriales</taxon>
        <taxon>Mycobacteriaceae</taxon>
        <taxon>Mycobacterium</taxon>
        <taxon>environmental samples</taxon>
    </lineage>
</organism>
<proteinExistence type="predicted"/>
<accession>A0A1Y5NXK3</accession>
<dbReference type="EMBL" id="FLQS01000002">
    <property type="protein sequence ID" value="SBS71095.1"/>
    <property type="molecule type" value="Genomic_DNA"/>
</dbReference>
<protein>
    <submittedName>
        <fullName evidence="1">Uncharacterized protein</fullName>
    </submittedName>
</protein>
<name>A0A1Y5NXK3_9MYCO</name>
<evidence type="ECO:0000313" key="1">
    <source>
        <dbReference type="EMBL" id="SBS71095.1"/>
    </source>
</evidence>
<dbReference type="AlphaFoldDB" id="A0A1Y5NXK3"/>